<evidence type="ECO:0000313" key="2">
    <source>
        <dbReference type="Proteomes" id="UP001500221"/>
    </source>
</evidence>
<proteinExistence type="predicted"/>
<gene>
    <name evidence="1" type="ORF">GCM10023340_38690</name>
</gene>
<sequence>MSTTNGDEAVVITDVTDLGSLPINSVLVDRIGVAWQVVELGADWSYAKGQRDTRRPGFVQAGNHVRFEAAALVSVLPMRVVDDGRAVQS</sequence>
<accession>A0ABP9PZN5</accession>
<name>A0ABP9PZN5_9ACTN</name>
<dbReference type="EMBL" id="BAABKG010000005">
    <property type="protein sequence ID" value="GAA5154698.1"/>
    <property type="molecule type" value="Genomic_DNA"/>
</dbReference>
<keyword evidence="2" id="KW-1185">Reference proteome</keyword>
<organism evidence="1 2">
    <name type="scientific">Nocardioides marinquilinus</name>
    <dbReference type="NCBI Taxonomy" id="1210400"/>
    <lineage>
        <taxon>Bacteria</taxon>
        <taxon>Bacillati</taxon>
        <taxon>Actinomycetota</taxon>
        <taxon>Actinomycetes</taxon>
        <taxon>Propionibacteriales</taxon>
        <taxon>Nocardioidaceae</taxon>
        <taxon>Nocardioides</taxon>
    </lineage>
</organism>
<reference evidence="2" key="1">
    <citation type="journal article" date="2019" name="Int. J. Syst. Evol. Microbiol.">
        <title>The Global Catalogue of Microorganisms (GCM) 10K type strain sequencing project: providing services to taxonomists for standard genome sequencing and annotation.</title>
        <authorList>
            <consortium name="The Broad Institute Genomics Platform"/>
            <consortium name="The Broad Institute Genome Sequencing Center for Infectious Disease"/>
            <person name="Wu L."/>
            <person name="Ma J."/>
        </authorList>
    </citation>
    <scope>NUCLEOTIDE SEQUENCE [LARGE SCALE GENOMIC DNA]</scope>
    <source>
        <strain evidence="2">JCM 18459</strain>
    </source>
</reference>
<protein>
    <submittedName>
        <fullName evidence="1">Uncharacterized protein</fullName>
    </submittedName>
</protein>
<evidence type="ECO:0000313" key="1">
    <source>
        <dbReference type="EMBL" id="GAA5154698.1"/>
    </source>
</evidence>
<dbReference type="Proteomes" id="UP001500221">
    <property type="component" value="Unassembled WGS sequence"/>
</dbReference>
<comment type="caution">
    <text evidence="1">The sequence shown here is derived from an EMBL/GenBank/DDBJ whole genome shotgun (WGS) entry which is preliminary data.</text>
</comment>
<dbReference type="RefSeq" id="WP_345462610.1">
    <property type="nucleotide sequence ID" value="NZ_BAABKG010000005.1"/>
</dbReference>